<reference evidence="2" key="1">
    <citation type="submission" date="2021-06" db="EMBL/GenBank/DDBJ databases">
        <authorList>
            <person name="Hodson N. C."/>
            <person name="Mongue J. A."/>
            <person name="Jaron S. K."/>
        </authorList>
    </citation>
    <scope>NUCLEOTIDE SEQUENCE</scope>
</reference>
<evidence type="ECO:0000313" key="2">
    <source>
        <dbReference type="EMBL" id="CAG7832653.1"/>
    </source>
</evidence>
<gene>
    <name evidence="2" type="ORF">AFUS01_LOCUS42332</name>
</gene>
<dbReference type="Proteomes" id="UP000708208">
    <property type="component" value="Unassembled WGS sequence"/>
</dbReference>
<evidence type="ECO:0000256" key="1">
    <source>
        <dbReference type="SAM" id="MobiDB-lite"/>
    </source>
</evidence>
<feature type="compositionally biased region" description="Polar residues" evidence="1">
    <location>
        <begin position="41"/>
        <end position="51"/>
    </location>
</feature>
<feature type="region of interest" description="Disordered" evidence="1">
    <location>
        <begin position="1"/>
        <end position="59"/>
    </location>
</feature>
<keyword evidence="3" id="KW-1185">Reference proteome</keyword>
<evidence type="ECO:0000313" key="3">
    <source>
        <dbReference type="Proteomes" id="UP000708208"/>
    </source>
</evidence>
<proteinExistence type="predicted"/>
<accession>A0A8J2LCM0</accession>
<organism evidence="2 3">
    <name type="scientific">Allacma fusca</name>
    <dbReference type="NCBI Taxonomy" id="39272"/>
    <lineage>
        <taxon>Eukaryota</taxon>
        <taxon>Metazoa</taxon>
        <taxon>Ecdysozoa</taxon>
        <taxon>Arthropoda</taxon>
        <taxon>Hexapoda</taxon>
        <taxon>Collembola</taxon>
        <taxon>Symphypleona</taxon>
        <taxon>Sminthuridae</taxon>
        <taxon>Allacma</taxon>
    </lineage>
</organism>
<name>A0A8J2LCM0_9HEXA</name>
<protein>
    <submittedName>
        <fullName evidence="2">Uncharacterized protein</fullName>
    </submittedName>
</protein>
<dbReference type="AlphaFoldDB" id="A0A8J2LCM0"/>
<sequence>MGSKNSSSSSSSSSVKNSCMMSISSNPSITRKSKKSTTSSHDTNVSTFSGTGSSGKAAPKVYNVVLTETKSRLQLKSENVQNLTTIQSKTQ</sequence>
<feature type="compositionally biased region" description="Low complexity" evidence="1">
    <location>
        <begin position="1"/>
        <end position="40"/>
    </location>
</feature>
<comment type="caution">
    <text evidence="2">The sequence shown here is derived from an EMBL/GenBank/DDBJ whole genome shotgun (WGS) entry which is preliminary data.</text>
</comment>
<dbReference type="EMBL" id="CAJVCH010566254">
    <property type="protein sequence ID" value="CAG7832653.1"/>
    <property type="molecule type" value="Genomic_DNA"/>
</dbReference>